<keyword evidence="1" id="KW-0548">Nucleotidyltransferase</keyword>
<keyword evidence="4" id="KW-0255">Endonuclease</keyword>
<keyword evidence="10" id="KW-0233">DNA recombination</keyword>
<evidence type="ECO:0000256" key="6">
    <source>
        <dbReference type="ARBA" id="ARBA00022842"/>
    </source>
</evidence>
<evidence type="ECO:0000256" key="1">
    <source>
        <dbReference type="ARBA" id="ARBA00022695"/>
    </source>
</evidence>
<keyword evidence="5" id="KW-0378">Hydrolase</keyword>
<reference evidence="12" key="1">
    <citation type="submission" date="2014-04" db="EMBL/GenBank/DDBJ databases">
        <title>Evolutionary Origins and Diversification of the Mycorrhizal Mutualists.</title>
        <authorList>
            <consortium name="DOE Joint Genome Institute"/>
            <consortium name="Mycorrhizal Genomics Consortium"/>
            <person name="Kohler A."/>
            <person name="Kuo A."/>
            <person name="Nagy L.G."/>
            <person name="Floudas D."/>
            <person name="Copeland A."/>
            <person name="Barry K.W."/>
            <person name="Cichocki N."/>
            <person name="Veneault-Fourrey C."/>
            <person name="LaButti K."/>
            <person name="Lindquist E.A."/>
            <person name="Lipzen A."/>
            <person name="Lundell T."/>
            <person name="Morin E."/>
            <person name="Murat C."/>
            <person name="Riley R."/>
            <person name="Ohm R."/>
            <person name="Sun H."/>
            <person name="Tunlid A."/>
            <person name="Henrissat B."/>
            <person name="Grigoriev I.V."/>
            <person name="Hibbett D.S."/>
            <person name="Martin F."/>
        </authorList>
    </citation>
    <scope>NUCLEOTIDE SEQUENCE [LARGE SCALE GENOMIC DNA]</scope>
    <source>
        <strain evidence="12">FD-334 SS-4</strain>
    </source>
</reference>
<keyword evidence="3" id="KW-0479">Metal-binding</keyword>
<keyword evidence="2" id="KW-0540">Nuclease</keyword>
<evidence type="ECO:0000313" key="12">
    <source>
        <dbReference type="Proteomes" id="UP000054270"/>
    </source>
</evidence>
<keyword evidence="9" id="KW-0239">DNA-directed DNA polymerase</keyword>
<keyword evidence="8" id="KW-0695">RNA-directed DNA polymerase</keyword>
<evidence type="ECO:0000256" key="8">
    <source>
        <dbReference type="ARBA" id="ARBA00022918"/>
    </source>
</evidence>
<evidence type="ECO:0000313" key="11">
    <source>
        <dbReference type="EMBL" id="KJA16987.1"/>
    </source>
</evidence>
<dbReference type="Proteomes" id="UP000054270">
    <property type="component" value="Unassembled WGS sequence"/>
</dbReference>
<dbReference type="AlphaFoldDB" id="A0A0D2KQT0"/>
<protein>
    <submittedName>
        <fullName evidence="11">Uncharacterized protein</fullName>
    </submittedName>
</protein>
<evidence type="ECO:0000256" key="2">
    <source>
        <dbReference type="ARBA" id="ARBA00022722"/>
    </source>
</evidence>
<dbReference type="OrthoDB" id="7691805at2759"/>
<accession>A0A0D2KQT0</accession>
<evidence type="ECO:0000256" key="10">
    <source>
        <dbReference type="ARBA" id="ARBA00023172"/>
    </source>
</evidence>
<dbReference type="GO" id="GO:0016787">
    <property type="term" value="F:hydrolase activity"/>
    <property type="evidence" value="ECO:0007669"/>
    <property type="project" value="UniProtKB-KW"/>
</dbReference>
<organism evidence="11 12">
    <name type="scientific">Hypholoma sublateritium (strain FD-334 SS-4)</name>
    <dbReference type="NCBI Taxonomy" id="945553"/>
    <lineage>
        <taxon>Eukaryota</taxon>
        <taxon>Fungi</taxon>
        <taxon>Dikarya</taxon>
        <taxon>Basidiomycota</taxon>
        <taxon>Agaricomycotina</taxon>
        <taxon>Agaricomycetes</taxon>
        <taxon>Agaricomycetidae</taxon>
        <taxon>Agaricales</taxon>
        <taxon>Agaricineae</taxon>
        <taxon>Strophariaceae</taxon>
        <taxon>Hypholoma</taxon>
    </lineage>
</organism>
<proteinExistence type="predicted"/>
<dbReference type="GO" id="GO:0003964">
    <property type="term" value="F:RNA-directed DNA polymerase activity"/>
    <property type="evidence" value="ECO:0007669"/>
    <property type="project" value="UniProtKB-KW"/>
</dbReference>
<dbReference type="GO" id="GO:0004519">
    <property type="term" value="F:endonuclease activity"/>
    <property type="evidence" value="ECO:0007669"/>
    <property type="project" value="UniProtKB-KW"/>
</dbReference>
<dbReference type="PANTHER" id="PTHR42648">
    <property type="entry name" value="TRANSPOSASE, PUTATIVE-RELATED"/>
    <property type="match status" value="1"/>
</dbReference>
<evidence type="ECO:0000256" key="5">
    <source>
        <dbReference type="ARBA" id="ARBA00022801"/>
    </source>
</evidence>
<dbReference type="GO" id="GO:0015074">
    <property type="term" value="P:DNA integration"/>
    <property type="evidence" value="ECO:0007669"/>
    <property type="project" value="UniProtKB-KW"/>
</dbReference>
<feature type="non-terminal residue" evidence="11">
    <location>
        <position position="76"/>
    </location>
</feature>
<sequence length="76" mass="8747">MLIDSGLPLWLWLYGVCYTIWLKNRTPNSVLPKTTPYEVKHGTKPDLSRAHRFGCKAFIYDSSPNRNKLNPRAIEG</sequence>
<dbReference type="InterPro" id="IPR039537">
    <property type="entry name" value="Retrotran_Ty1/copia-like"/>
</dbReference>
<dbReference type="EMBL" id="KN817611">
    <property type="protein sequence ID" value="KJA16987.1"/>
    <property type="molecule type" value="Genomic_DNA"/>
</dbReference>
<keyword evidence="12" id="KW-1185">Reference proteome</keyword>
<keyword evidence="7" id="KW-0229">DNA integration</keyword>
<keyword evidence="6" id="KW-0460">Magnesium</keyword>
<evidence type="ECO:0000256" key="9">
    <source>
        <dbReference type="ARBA" id="ARBA00022932"/>
    </source>
</evidence>
<keyword evidence="9" id="KW-0808">Transferase</keyword>
<dbReference type="GO" id="GO:0046872">
    <property type="term" value="F:metal ion binding"/>
    <property type="evidence" value="ECO:0007669"/>
    <property type="project" value="UniProtKB-KW"/>
</dbReference>
<dbReference type="OMA" id="WEFSMEY"/>
<dbReference type="GO" id="GO:0006310">
    <property type="term" value="P:DNA recombination"/>
    <property type="evidence" value="ECO:0007669"/>
    <property type="project" value="UniProtKB-KW"/>
</dbReference>
<dbReference type="GO" id="GO:0003887">
    <property type="term" value="F:DNA-directed DNA polymerase activity"/>
    <property type="evidence" value="ECO:0007669"/>
    <property type="project" value="UniProtKB-KW"/>
</dbReference>
<evidence type="ECO:0000256" key="4">
    <source>
        <dbReference type="ARBA" id="ARBA00022759"/>
    </source>
</evidence>
<name>A0A0D2KQT0_HYPSF</name>
<evidence type="ECO:0000256" key="7">
    <source>
        <dbReference type="ARBA" id="ARBA00022908"/>
    </source>
</evidence>
<dbReference type="PANTHER" id="PTHR42648:SF11">
    <property type="entry name" value="TRANSPOSON TY4-P GAG-POL POLYPROTEIN"/>
    <property type="match status" value="1"/>
</dbReference>
<evidence type="ECO:0000256" key="3">
    <source>
        <dbReference type="ARBA" id="ARBA00022723"/>
    </source>
</evidence>
<gene>
    <name evidence="11" type="ORF">HYPSUDRAFT_105415</name>
</gene>